<comment type="caution">
    <text evidence="2">The sequence shown here is derived from an EMBL/GenBank/DDBJ whole genome shotgun (WGS) entry which is preliminary data.</text>
</comment>
<organism evidence="2 3">
    <name type="scientific">Pinctada imbricata</name>
    <name type="common">Atlantic pearl-oyster</name>
    <name type="synonym">Pinctada martensii</name>
    <dbReference type="NCBI Taxonomy" id="66713"/>
    <lineage>
        <taxon>Eukaryota</taxon>
        <taxon>Metazoa</taxon>
        <taxon>Spiralia</taxon>
        <taxon>Lophotrochozoa</taxon>
        <taxon>Mollusca</taxon>
        <taxon>Bivalvia</taxon>
        <taxon>Autobranchia</taxon>
        <taxon>Pteriomorphia</taxon>
        <taxon>Pterioida</taxon>
        <taxon>Pterioidea</taxon>
        <taxon>Pteriidae</taxon>
        <taxon>Pinctada</taxon>
    </lineage>
</organism>
<keyword evidence="3" id="KW-1185">Reference proteome</keyword>
<sequence>MNQTGNKQIDELKEMRPEQVIIVVLCNTKKFLYTGPKKEENDDQWIFTPRKDNVTRSDNSELEDVWSIKKNVSVNGTKQRPVGNEGLSLKANTTYYSRYGGVNKAGSNMTSWNSNYTSKGFSYSSFGGKEETPRSSRSVSGPSQQLSTFNKDPSLW</sequence>
<reference evidence="2" key="1">
    <citation type="submission" date="2019-08" db="EMBL/GenBank/DDBJ databases">
        <title>The improved chromosome-level genome for the pearl oyster Pinctada fucata martensii using PacBio sequencing and Hi-C.</title>
        <authorList>
            <person name="Zheng Z."/>
        </authorList>
    </citation>
    <scope>NUCLEOTIDE SEQUENCE</scope>
    <source>
        <strain evidence="2">ZZ-2019</strain>
        <tissue evidence="2">Adductor muscle</tissue>
    </source>
</reference>
<dbReference type="AlphaFoldDB" id="A0AA89BY01"/>
<dbReference type="EMBL" id="VSWD01000007">
    <property type="protein sequence ID" value="KAK3098549.1"/>
    <property type="molecule type" value="Genomic_DNA"/>
</dbReference>
<evidence type="ECO:0000313" key="2">
    <source>
        <dbReference type="EMBL" id="KAK3098549.1"/>
    </source>
</evidence>
<evidence type="ECO:0000256" key="1">
    <source>
        <dbReference type="SAM" id="MobiDB-lite"/>
    </source>
</evidence>
<evidence type="ECO:0000313" key="3">
    <source>
        <dbReference type="Proteomes" id="UP001186944"/>
    </source>
</evidence>
<accession>A0AA89BY01</accession>
<proteinExistence type="predicted"/>
<feature type="compositionally biased region" description="Polar residues" evidence="1">
    <location>
        <begin position="135"/>
        <end position="156"/>
    </location>
</feature>
<dbReference type="Proteomes" id="UP001186944">
    <property type="component" value="Unassembled WGS sequence"/>
</dbReference>
<feature type="region of interest" description="Disordered" evidence="1">
    <location>
        <begin position="123"/>
        <end position="156"/>
    </location>
</feature>
<protein>
    <submittedName>
        <fullName evidence="2">Uncharacterized protein</fullName>
    </submittedName>
</protein>
<name>A0AA89BY01_PINIB</name>
<gene>
    <name evidence="2" type="ORF">FSP39_020545</name>
</gene>